<evidence type="ECO:0000313" key="3">
    <source>
        <dbReference type="Proteomes" id="UP000005384"/>
    </source>
</evidence>
<dbReference type="EMBL" id="ADLN01000005">
    <property type="protein sequence ID" value="EHI61314.1"/>
    <property type="molecule type" value="Genomic_DNA"/>
</dbReference>
<evidence type="ECO:0000313" key="2">
    <source>
        <dbReference type="EMBL" id="EHI61314.1"/>
    </source>
</evidence>
<sequence>MNNVINKKAKALDKTSVEIGARIAARRKQLGLTQETASEAADISLQFFACVERGIKNMRARNVIKVANALGVSTDYILLGTTNEMDDSKLSEMLKPLSQEERYHLEEIIRHYVQACGYHV</sequence>
<dbReference type="GO" id="GO:0003677">
    <property type="term" value="F:DNA binding"/>
    <property type="evidence" value="ECO:0007669"/>
    <property type="project" value="InterPro"/>
</dbReference>
<keyword evidence="3" id="KW-1185">Reference proteome</keyword>
<dbReference type="RefSeq" id="WP_006778662.1">
    <property type="nucleotide sequence ID" value="NZ_CP040506.1"/>
</dbReference>
<proteinExistence type="predicted"/>
<gene>
    <name evidence="2" type="ORF">HMPREF9473_00676</name>
</gene>
<dbReference type="Proteomes" id="UP000005384">
    <property type="component" value="Unassembled WGS sequence"/>
</dbReference>
<protein>
    <recommendedName>
        <fullName evidence="1">HTH cro/C1-type domain-containing protein</fullName>
    </recommendedName>
</protein>
<dbReference type="Gene3D" id="1.10.260.40">
    <property type="entry name" value="lambda repressor-like DNA-binding domains"/>
    <property type="match status" value="1"/>
</dbReference>
<dbReference type="HOGENOM" id="CLU_066192_17_6_9"/>
<dbReference type="SUPFAM" id="SSF47413">
    <property type="entry name" value="lambda repressor-like DNA-binding domains"/>
    <property type="match status" value="1"/>
</dbReference>
<dbReference type="PROSITE" id="PS50943">
    <property type="entry name" value="HTH_CROC1"/>
    <property type="match status" value="1"/>
</dbReference>
<dbReference type="PATRIC" id="fig|742737.3.peg.675"/>
<dbReference type="AlphaFoldDB" id="G5IAZ9"/>
<dbReference type="SMART" id="SM00530">
    <property type="entry name" value="HTH_XRE"/>
    <property type="match status" value="1"/>
</dbReference>
<accession>G5IAZ9</accession>
<dbReference type="InterPro" id="IPR001387">
    <property type="entry name" value="Cro/C1-type_HTH"/>
</dbReference>
<name>G5IAZ9_9FIRM</name>
<organism evidence="2 3">
    <name type="scientific">Hungatella hathewayi WAL-18680</name>
    <dbReference type="NCBI Taxonomy" id="742737"/>
    <lineage>
        <taxon>Bacteria</taxon>
        <taxon>Bacillati</taxon>
        <taxon>Bacillota</taxon>
        <taxon>Clostridia</taxon>
        <taxon>Lachnospirales</taxon>
        <taxon>Lachnospiraceae</taxon>
        <taxon>Hungatella</taxon>
    </lineage>
</organism>
<dbReference type="CDD" id="cd00093">
    <property type="entry name" value="HTH_XRE"/>
    <property type="match status" value="1"/>
</dbReference>
<feature type="domain" description="HTH cro/C1-type" evidence="1">
    <location>
        <begin position="23"/>
        <end position="77"/>
    </location>
</feature>
<dbReference type="Pfam" id="PF01381">
    <property type="entry name" value="HTH_3"/>
    <property type="match status" value="1"/>
</dbReference>
<reference evidence="2 3" key="1">
    <citation type="submission" date="2011-08" db="EMBL/GenBank/DDBJ databases">
        <title>The Genome Sequence of Clostridium hathewayi WAL-18680.</title>
        <authorList>
            <consortium name="The Broad Institute Genome Sequencing Platform"/>
            <person name="Earl A."/>
            <person name="Ward D."/>
            <person name="Feldgarden M."/>
            <person name="Gevers D."/>
            <person name="Finegold S.M."/>
            <person name="Summanen P.H."/>
            <person name="Molitoris D.R."/>
            <person name="Song M."/>
            <person name="Daigneault M."/>
            <person name="Allen-Vercoe E."/>
            <person name="Young S.K."/>
            <person name="Zeng Q."/>
            <person name="Gargeya S."/>
            <person name="Fitzgerald M."/>
            <person name="Haas B."/>
            <person name="Abouelleil A."/>
            <person name="Alvarado L."/>
            <person name="Arachchi H.M."/>
            <person name="Berlin A."/>
            <person name="Brown A."/>
            <person name="Chapman S.B."/>
            <person name="Chen Z."/>
            <person name="Dunbar C."/>
            <person name="Freedman E."/>
            <person name="Gearin G."/>
            <person name="Gellesch M."/>
            <person name="Goldberg J."/>
            <person name="Griggs A."/>
            <person name="Gujja S."/>
            <person name="Heiman D."/>
            <person name="Howarth C."/>
            <person name="Larson L."/>
            <person name="Lui A."/>
            <person name="MacDonald P.J.P."/>
            <person name="Montmayeur A."/>
            <person name="Murphy C."/>
            <person name="Neiman D."/>
            <person name="Pearson M."/>
            <person name="Priest M."/>
            <person name="Roberts A."/>
            <person name="Saif S."/>
            <person name="Shea T."/>
            <person name="Shenoy N."/>
            <person name="Sisk P."/>
            <person name="Stolte C."/>
            <person name="Sykes S."/>
            <person name="Wortman J."/>
            <person name="Nusbaum C."/>
            <person name="Birren B."/>
        </authorList>
    </citation>
    <scope>NUCLEOTIDE SEQUENCE [LARGE SCALE GENOMIC DNA]</scope>
    <source>
        <strain evidence="2 3">WAL-18680</strain>
    </source>
</reference>
<dbReference type="InterPro" id="IPR010982">
    <property type="entry name" value="Lambda_DNA-bd_dom_sf"/>
</dbReference>
<evidence type="ECO:0000259" key="1">
    <source>
        <dbReference type="PROSITE" id="PS50943"/>
    </source>
</evidence>
<comment type="caution">
    <text evidence="2">The sequence shown here is derived from an EMBL/GenBank/DDBJ whole genome shotgun (WGS) entry which is preliminary data.</text>
</comment>